<reference evidence="9" key="1">
    <citation type="submission" date="2020-08" db="EMBL/GenBank/DDBJ databases">
        <title>Genome sequencing and assembly of the red palm weevil Rhynchophorus ferrugineus.</title>
        <authorList>
            <person name="Dias G.B."/>
            <person name="Bergman C.M."/>
            <person name="Manee M."/>
        </authorList>
    </citation>
    <scope>NUCLEOTIDE SEQUENCE</scope>
    <source>
        <strain evidence="9">AA-2017</strain>
        <tissue evidence="9">Whole larva</tissue>
    </source>
</reference>
<dbReference type="InterPro" id="IPR033182">
    <property type="entry name" value="MIC26/MIC27_animal"/>
</dbReference>
<evidence type="ECO:0000256" key="3">
    <source>
        <dbReference type="ARBA" id="ARBA00022692"/>
    </source>
</evidence>
<comment type="similarity">
    <text evidence="2">Belongs to the apolipoprotein O/MICOS complex subunit Mic27 family.</text>
</comment>
<dbReference type="GO" id="GO:0061617">
    <property type="term" value="C:MICOS complex"/>
    <property type="evidence" value="ECO:0007669"/>
    <property type="project" value="UniProtKB-UniRule"/>
</dbReference>
<comment type="caution">
    <text evidence="9">The sequence shown here is derived from an EMBL/GenBank/DDBJ whole genome shotgun (WGS) entry which is preliminary data.</text>
</comment>
<evidence type="ECO:0000256" key="6">
    <source>
        <dbReference type="ARBA" id="ARBA00023136"/>
    </source>
</evidence>
<keyword evidence="10" id="KW-1185">Reference proteome</keyword>
<evidence type="ECO:0000256" key="5">
    <source>
        <dbReference type="ARBA" id="ARBA00023128"/>
    </source>
</evidence>
<feature type="chain" id="PRO_5032978587" description="MICOS complex subunit" evidence="8">
    <location>
        <begin position="20"/>
        <end position="229"/>
    </location>
</feature>
<sequence>MFKGMVIRKCLLPAAVVVAEVKLSQNNALESQGNVCRPSELPIYTPDQQISEDVPKSTETNIVETSFKNARKLLTQYSEEIRAYEKVAKDSFNESKQNVEWLVDYLRQEDNMLPKAGAIGIGVLTGLIFGLRGGFFKRTIYATTGGLGMAAICYPKEASEYTRVGITESKKYLTIAYNFAYGVKKDDPPLELPTLPSNFSEAWDSIKGTASSIFSDKSTQQETPVNGHK</sequence>
<dbReference type="PANTHER" id="PTHR14564">
    <property type="entry name" value="MICOS COMPLEX SUBUNIT MIC26 / MIC27 FAMILY MEMBER"/>
    <property type="match status" value="1"/>
</dbReference>
<evidence type="ECO:0000256" key="7">
    <source>
        <dbReference type="RuleBase" id="RU363021"/>
    </source>
</evidence>
<proteinExistence type="inferred from homology"/>
<evidence type="ECO:0000256" key="1">
    <source>
        <dbReference type="ARBA" id="ARBA00004325"/>
    </source>
</evidence>
<gene>
    <name evidence="9" type="ORF">GWI33_005976</name>
</gene>
<name>A0A834MPL7_RHYFE</name>
<comment type="function">
    <text evidence="7">Component of the MICOS complex, a large protein complex of the mitochondrial inner membrane that plays crucial roles in the maintenance of crista junctions, inner membrane architecture, and formation of contact sites to the outer membrane.</text>
</comment>
<comment type="subcellular location">
    <subcellularLocation>
        <location evidence="7">Mitochondrion inner membrane</location>
    </subcellularLocation>
    <subcellularLocation>
        <location evidence="1">Mitochondrion membrane</location>
    </subcellularLocation>
</comment>
<dbReference type="EMBL" id="JAACXV010000004">
    <property type="protein sequence ID" value="KAF7287624.1"/>
    <property type="molecule type" value="Genomic_DNA"/>
</dbReference>
<protein>
    <recommendedName>
        <fullName evidence="7">MICOS complex subunit</fullName>
    </recommendedName>
</protein>
<evidence type="ECO:0000313" key="9">
    <source>
        <dbReference type="EMBL" id="KAF7287624.1"/>
    </source>
</evidence>
<dbReference type="Pfam" id="PF09769">
    <property type="entry name" value="ApoO"/>
    <property type="match status" value="1"/>
</dbReference>
<keyword evidence="5 7" id="KW-0496">Mitochondrion</keyword>
<evidence type="ECO:0000256" key="8">
    <source>
        <dbReference type="SAM" id="SignalP"/>
    </source>
</evidence>
<keyword evidence="4" id="KW-1133">Transmembrane helix</keyword>
<accession>A0A834MPL7</accession>
<keyword evidence="3" id="KW-0812">Transmembrane</keyword>
<organism evidence="9 10">
    <name type="scientific">Rhynchophorus ferrugineus</name>
    <name type="common">Red palm weevil</name>
    <name type="synonym">Curculio ferrugineus</name>
    <dbReference type="NCBI Taxonomy" id="354439"/>
    <lineage>
        <taxon>Eukaryota</taxon>
        <taxon>Metazoa</taxon>
        <taxon>Ecdysozoa</taxon>
        <taxon>Arthropoda</taxon>
        <taxon>Hexapoda</taxon>
        <taxon>Insecta</taxon>
        <taxon>Pterygota</taxon>
        <taxon>Neoptera</taxon>
        <taxon>Endopterygota</taxon>
        <taxon>Coleoptera</taxon>
        <taxon>Polyphaga</taxon>
        <taxon>Cucujiformia</taxon>
        <taxon>Curculionidae</taxon>
        <taxon>Dryophthorinae</taxon>
        <taxon>Rhynchophorus</taxon>
    </lineage>
</organism>
<dbReference type="AlphaFoldDB" id="A0A834MPL7"/>
<keyword evidence="7" id="KW-0999">Mitochondrion inner membrane</keyword>
<evidence type="ECO:0000313" key="10">
    <source>
        <dbReference type="Proteomes" id="UP000625711"/>
    </source>
</evidence>
<dbReference type="Proteomes" id="UP000625711">
    <property type="component" value="Unassembled WGS sequence"/>
</dbReference>
<comment type="subunit">
    <text evidence="7">Component of the mitochondrial contact site and cristae organizing system (MICOS) complex.</text>
</comment>
<feature type="signal peptide" evidence="8">
    <location>
        <begin position="1"/>
        <end position="19"/>
    </location>
</feature>
<keyword evidence="6" id="KW-0472">Membrane</keyword>
<evidence type="ECO:0000256" key="2">
    <source>
        <dbReference type="ARBA" id="ARBA00010904"/>
    </source>
</evidence>
<evidence type="ECO:0000256" key="4">
    <source>
        <dbReference type="ARBA" id="ARBA00022989"/>
    </source>
</evidence>
<dbReference type="OrthoDB" id="5973346at2759"/>
<keyword evidence="8" id="KW-0732">Signal</keyword>
<dbReference type="InterPro" id="IPR019166">
    <property type="entry name" value="MIC26/MIC27"/>
</dbReference>
<dbReference type="GO" id="GO:0042407">
    <property type="term" value="P:cristae formation"/>
    <property type="evidence" value="ECO:0007669"/>
    <property type="project" value="InterPro"/>
</dbReference>